<dbReference type="Proteomes" id="UP000886998">
    <property type="component" value="Unassembled WGS sequence"/>
</dbReference>
<evidence type="ECO:0000313" key="2">
    <source>
        <dbReference type="Proteomes" id="UP000886998"/>
    </source>
</evidence>
<protein>
    <submittedName>
        <fullName evidence="1">Uncharacterized protein</fullName>
    </submittedName>
</protein>
<dbReference type="AlphaFoldDB" id="A0A8X6X7T0"/>
<comment type="caution">
    <text evidence="1">The sequence shown here is derived from an EMBL/GenBank/DDBJ whole genome shotgun (WGS) entry which is preliminary data.</text>
</comment>
<organism evidence="1 2">
    <name type="scientific">Trichonephila inaurata madagascariensis</name>
    <dbReference type="NCBI Taxonomy" id="2747483"/>
    <lineage>
        <taxon>Eukaryota</taxon>
        <taxon>Metazoa</taxon>
        <taxon>Ecdysozoa</taxon>
        <taxon>Arthropoda</taxon>
        <taxon>Chelicerata</taxon>
        <taxon>Arachnida</taxon>
        <taxon>Araneae</taxon>
        <taxon>Araneomorphae</taxon>
        <taxon>Entelegynae</taxon>
        <taxon>Araneoidea</taxon>
        <taxon>Nephilidae</taxon>
        <taxon>Trichonephila</taxon>
        <taxon>Trichonephila inaurata</taxon>
    </lineage>
</organism>
<reference evidence="1" key="1">
    <citation type="submission" date="2020-08" db="EMBL/GenBank/DDBJ databases">
        <title>Multicomponent nature underlies the extraordinary mechanical properties of spider dragline silk.</title>
        <authorList>
            <person name="Kono N."/>
            <person name="Nakamura H."/>
            <person name="Mori M."/>
            <person name="Yoshida Y."/>
            <person name="Ohtoshi R."/>
            <person name="Malay A.D."/>
            <person name="Moran D.A.P."/>
            <person name="Tomita M."/>
            <person name="Numata K."/>
            <person name="Arakawa K."/>
        </authorList>
    </citation>
    <scope>NUCLEOTIDE SEQUENCE</scope>
</reference>
<gene>
    <name evidence="1" type="ORF">TNIN_376731</name>
</gene>
<name>A0A8X6X7T0_9ARAC</name>
<proteinExistence type="predicted"/>
<evidence type="ECO:0000313" key="1">
    <source>
        <dbReference type="EMBL" id="GFY47742.1"/>
    </source>
</evidence>
<sequence>MPFKLKAWLKAKLGFPGPVPYKTLAEEEDEVEPVVTMARGRELFILVLKMLFGPKPVISASNCLKSNLVSGCLDHKFGHISHCLNTIKCTYSTALQWLFGLQV</sequence>
<dbReference type="OrthoDB" id="10457134at2759"/>
<dbReference type="EMBL" id="BMAV01006089">
    <property type="protein sequence ID" value="GFY47742.1"/>
    <property type="molecule type" value="Genomic_DNA"/>
</dbReference>
<accession>A0A8X6X7T0</accession>
<keyword evidence="2" id="KW-1185">Reference proteome</keyword>